<dbReference type="NCBIfam" id="TIGR00254">
    <property type="entry name" value="GGDEF"/>
    <property type="match status" value="1"/>
</dbReference>
<keyword evidence="5 6" id="KW-0472">Membrane</keyword>
<dbReference type="PANTHER" id="PTHR44757:SF2">
    <property type="entry name" value="BIOFILM ARCHITECTURE MAINTENANCE PROTEIN MBAA"/>
    <property type="match status" value="1"/>
</dbReference>
<feature type="transmembrane region" description="Helical" evidence="6">
    <location>
        <begin position="237"/>
        <end position="262"/>
    </location>
</feature>
<feature type="transmembrane region" description="Helical" evidence="6">
    <location>
        <begin position="113"/>
        <end position="137"/>
    </location>
</feature>
<dbReference type="InterPro" id="IPR035965">
    <property type="entry name" value="PAS-like_dom_sf"/>
</dbReference>
<dbReference type="AlphaFoldDB" id="M1E5F4"/>
<evidence type="ECO:0000256" key="5">
    <source>
        <dbReference type="ARBA" id="ARBA00023136"/>
    </source>
</evidence>
<organism evidence="8 9">
    <name type="scientific">Thermodesulfobium narugense DSM 14796</name>
    <dbReference type="NCBI Taxonomy" id="747365"/>
    <lineage>
        <taxon>Bacteria</taxon>
        <taxon>Pseudomonadati</taxon>
        <taxon>Thermodesulfobiota</taxon>
        <taxon>Thermodesulfobiia</taxon>
        <taxon>Thermodesulfobiales</taxon>
        <taxon>Thermodesulfobiaceae</taxon>
        <taxon>Thermodesulfobium</taxon>
    </lineage>
</organism>
<proteinExistence type="predicted"/>
<dbReference type="PANTHER" id="PTHR44757">
    <property type="entry name" value="DIGUANYLATE CYCLASE DGCP"/>
    <property type="match status" value="1"/>
</dbReference>
<dbReference type="SUPFAM" id="SSF55781">
    <property type="entry name" value="GAF domain-like"/>
    <property type="match status" value="1"/>
</dbReference>
<dbReference type="STRING" id="747365.Thena_1443"/>
<dbReference type="Pfam" id="PF00990">
    <property type="entry name" value="GGDEF"/>
    <property type="match status" value="1"/>
</dbReference>
<dbReference type="SUPFAM" id="SSF55073">
    <property type="entry name" value="Nucleotide cyclase"/>
    <property type="match status" value="1"/>
</dbReference>
<evidence type="ECO:0000256" key="6">
    <source>
        <dbReference type="SAM" id="Phobius"/>
    </source>
</evidence>
<dbReference type="KEGG" id="tnr:Thena_1443"/>
<dbReference type="GO" id="GO:0003824">
    <property type="term" value="F:catalytic activity"/>
    <property type="evidence" value="ECO:0007669"/>
    <property type="project" value="UniProtKB-ARBA"/>
</dbReference>
<dbReference type="SUPFAM" id="SSF55785">
    <property type="entry name" value="PYP-like sensor domain (PAS domain)"/>
    <property type="match status" value="2"/>
</dbReference>
<evidence type="ECO:0000256" key="2">
    <source>
        <dbReference type="ARBA" id="ARBA00022475"/>
    </source>
</evidence>
<protein>
    <submittedName>
        <fullName evidence="8">Diguanylate cyclase with PAS/PAC and GAF sensors</fullName>
    </submittedName>
</protein>
<dbReference type="Gene3D" id="3.30.450.20">
    <property type="entry name" value="PAS domain"/>
    <property type="match status" value="2"/>
</dbReference>
<dbReference type="eggNOG" id="COG2203">
    <property type="taxonomic scope" value="Bacteria"/>
</dbReference>
<name>M1E5F4_9BACT</name>
<gene>
    <name evidence="8" type="ORF">Thena_1443</name>
</gene>
<evidence type="ECO:0000313" key="9">
    <source>
        <dbReference type="Proteomes" id="UP000011765"/>
    </source>
</evidence>
<sequence length="901" mass="104566">MPKIKKFILLNIIILLGYLLLSWIPSILFSGISPFWPPDALAVFSVLIWKEYPLLGIFLGLYFANILFFNWGINFSFFVAFADTFALLISLLIMKRLRFDFSDVFKDVKNFLIFAVFLSIIKPLVSSLCVSYIFLICEKILYSDLLSFIENWFISEFATIISITPFLYLLWIKRKNLKNVFKSKKDFVEFFILTFLTLVLWHFCFMSPNLDNGIRIGLLFVVILPTVWSVFSLDFLITYFLIALVFLLMFYATVFGFGPYYFLMKGSPIFDAEVFSCAMSFAVLLFSVLKNQIERGQAFNNAMVEHTLAGIVVVKNRVILSVNKRFLEMLGYKNMSDLVGKSSKILYFDDDHFERIGKLYEELTTKKTAQLRDVKLLRADGGYLICDISGGAINEKENLMNAVTVWTFFDVTERYQMQREKEHEYVNQLKKLSRINTLRASVNKIILSTESEKDLFQSVCDLTLYYTRMLFSYIAHPDREDKIVFFARSGNADFLERIDFSVDLEESIIKNVMSYVWNEKKPAYIQSYEEFDVSKGIKEKLLALGVRSVAGLPIYFHEKLYAIFVLASDEINYFDSELKDVLEDLARDISNGLERIELLQTERNLMVIQEALLENTLAGVLMTREENIINVNSRALNIFEYHSINNLMGKSMEILFSSANDYEKLKKVYFDAKDYKKAFINNVKMITQNKKEIYCDIGLRLVKIRDEELAIWTLIDVTDRFNLEIKLHDQARNDPLTNLPNRRALMEDLQYVVARAKRNKNMFAVCMIDLDDFKVVNDTFGHSMGDKLLKEFANRLRLNLRSSDLVTRIGGDEFIVVIEELTGEEYINQLESAFSRMHLAIEEEFELIPGKSVKIGMSLGASIYPIDSTKPDELIRKADVAMYQIKQQKNNRVNWWQIGVK</sequence>
<dbReference type="EMBL" id="CP002690">
    <property type="protein sequence ID" value="AEE15057.1"/>
    <property type="molecule type" value="Genomic_DNA"/>
</dbReference>
<dbReference type="CDD" id="cd00130">
    <property type="entry name" value="PAS"/>
    <property type="match status" value="1"/>
</dbReference>
<dbReference type="InterPro" id="IPR052155">
    <property type="entry name" value="Biofilm_reg_signaling"/>
</dbReference>
<keyword evidence="9" id="KW-1185">Reference proteome</keyword>
<dbReference type="FunFam" id="3.30.70.270:FF:000001">
    <property type="entry name" value="Diguanylate cyclase domain protein"/>
    <property type="match status" value="1"/>
</dbReference>
<dbReference type="eggNOG" id="COG3447">
    <property type="taxonomic scope" value="Bacteria"/>
</dbReference>
<dbReference type="HOGENOM" id="CLU_321575_0_0_9"/>
<dbReference type="eggNOG" id="COG2199">
    <property type="taxonomic scope" value="Bacteria"/>
</dbReference>
<dbReference type="InterPro" id="IPR029016">
    <property type="entry name" value="GAF-like_dom_sf"/>
</dbReference>
<dbReference type="InterPro" id="IPR000160">
    <property type="entry name" value="GGDEF_dom"/>
</dbReference>
<evidence type="ECO:0000256" key="1">
    <source>
        <dbReference type="ARBA" id="ARBA00004651"/>
    </source>
</evidence>
<keyword evidence="4 6" id="KW-1133">Transmembrane helix</keyword>
<dbReference type="Pfam" id="PF13426">
    <property type="entry name" value="PAS_9"/>
    <property type="match status" value="2"/>
</dbReference>
<feature type="transmembrane region" description="Helical" evidence="6">
    <location>
        <begin position="269"/>
        <end position="289"/>
    </location>
</feature>
<dbReference type="GO" id="GO:0005886">
    <property type="term" value="C:plasma membrane"/>
    <property type="evidence" value="ECO:0007669"/>
    <property type="project" value="UniProtKB-SubCell"/>
</dbReference>
<feature type="transmembrane region" description="Helical" evidence="6">
    <location>
        <begin position="213"/>
        <end position="231"/>
    </location>
</feature>
<feature type="transmembrane region" description="Helical" evidence="6">
    <location>
        <begin position="149"/>
        <end position="172"/>
    </location>
</feature>
<dbReference type="InterPro" id="IPR003018">
    <property type="entry name" value="GAF"/>
</dbReference>
<accession>M1E5F4</accession>
<evidence type="ECO:0000313" key="8">
    <source>
        <dbReference type="EMBL" id="AEE15057.1"/>
    </source>
</evidence>
<keyword evidence="2" id="KW-1003">Cell membrane</keyword>
<evidence type="ECO:0000256" key="4">
    <source>
        <dbReference type="ARBA" id="ARBA00022989"/>
    </source>
</evidence>
<feature type="domain" description="GGDEF" evidence="7">
    <location>
        <begin position="761"/>
        <end position="898"/>
    </location>
</feature>
<dbReference type="NCBIfam" id="TIGR00229">
    <property type="entry name" value="sensory_box"/>
    <property type="match status" value="1"/>
</dbReference>
<dbReference type="Pfam" id="PF13185">
    <property type="entry name" value="GAF_2"/>
    <property type="match status" value="1"/>
</dbReference>
<feature type="transmembrane region" description="Helical" evidence="6">
    <location>
        <begin position="75"/>
        <end position="93"/>
    </location>
</feature>
<dbReference type="InterPro" id="IPR029787">
    <property type="entry name" value="Nucleotide_cyclase"/>
</dbReference>
<feature type="transmembrane region" description="Helical" evidence="6">
    <location>
        <begin position="187"/>
        <end position="206"/>
    </location>
</feature>
<dbReference type="InterPro" id="IPR007895">
    <property type="entry name" value="MASE1"/>
</dbReference>
<feature type="transmembrane region" description="Helical" evidence="6">
    <location>
        <begin position="7"/>
        <end position="32"/>
    </location>
</feature>
<dbReference type="InterPro" id="IPR000014">
    <property type="entry name" value="PAS"/>
</dbReference>
<reference evidence="8 9" key="1">
    <citation type="submission" date="2011-04" db="EMBL/GenBank/DDBJ databases">
        <title>The complete genome of Thermodesulfobium narugense DSM 14796.</title>
        <authorList>
            <consortium name="US DOE Joint Genome Institute (JGI-PGF)"/>
            <person name="Lucas S."/>
            <person name="Han J."/>
            <person name="Lapidus A."/>
            <person name="Bruce D."/>
            <person name="Goodwin L."/>
            <person name="Pitluck S."/>
            <person name="Peters L."/>
            <person name="Kyrpides N."/>
            <person name="Mavromatis K."/>
            <person name="Pagani I."/>
            <person name="Ivanova N."/>
            <person name="Ovchinnikova G."/>
            <person name="Zhang X."/>
            <person name="Saunders L."/>
            <person name="Detter J.C."/>
            <person name="Tapia R."/>
            <person name="Han C."/>
            <person name="Land M."/>
            <person name="Hauser L."/>
            <person name="Markowitz V."/>
            <person name="Cheng J.-F."/>
            <person name="Hugenholtz P."/>
            <person name="Woyke T."/>
            <person name="Wu D."/>
            <person name="Spring S."/>
            <person name="Schroeder M."/>
            <person name="Brambilla E."/>
            <person name="Klenk H.-P."/>
            <person name="Eisen J.A."/>
        </authorList>
    </citation>
    <scope>NUCLEOTIDE SEQUENCE [LARGE SCALE GENOMIC DNA]</scope>
    <source>
        <strain evidence="8 9">DSM 14796</strain>
    </source>
</reference>
<dbReference type="Gene3D" id="3.30.70.270">
    <property type="match status" value="1"/>
</dbReference>
<dbReference type="OrthoDB" id="9783388at2"/>
<evidence type="ECO:0000256" key="3">
    <source>
        <dbReference type="ARBA" id="ARBA00022692"/>
    </source>
</evidence>
<feature type="transmembrane region" description="Helical" evidence="6">
    <location>
        <begin position="52"/>
        <end position="68"/>
    </location>
</feature>
<dbReference type="CDD" id="cd01949">
    <property type="entry name" value="GGDEF"/>
    <property type="match status" value="1"/>
</dbReference>
<dbReference type="Gene3D" id="3.30.450.40">
    <property type="match status" value="1"/>
</dbReference>
<keyword evidence="3 6" id="KW-0812">Transmembrane</keyword>
<dbReference type="SMART" id="SM00267">
    <property type="entry name" value="GGDEF"/>
    <property type="match status" value="1"/>
</dbReference>
<evidence type="ECO:0000259" key="7">
    <source>
        <dbReference type="PROSITE" id="PS50887"/>
    </source>
</evidence>
<dbReference type="PROSITE" id="PS50887">
    <property type="entry name" value="GGDEF"/>
    <property type="match status" value="1"/>
</dbReference>
<comment type="subcellular location">
    <subcellularLocation>
        <location evidence="1">Cell membrane</location>
        <topology evidence="1">Multi-pass membrane protein</topology>
    </subcellularLocation>
</comment>
<dbReference type="Proteomes" id="UP000011765">
    <property type="component" value="Chromosome"/>
</dbReference>
<dbReference type="Pfam" id="PF05231">
    <property type="entry name" value="MASE1"/>
    <property type="match status" value="1"/>
</dbReference>
<dbReference type="RefSeq" id="WP_013756778.1">
    <property type="nucleotide sequence ID" value="NC_015499.1"/>
</dbReference>
<dbReference type="InterPro" id="IPR043128">
    <property type="entry name" value="Rev_trsase/Diguanyl_cyclase"/>
</dbReference>